<keyword evidence="3" id="KW-0804">Transcription</keyword>
<comment type="caution">
    <text evidence="5">The sequence shown here is derived from an EMBL/GenBank/DDBJ whole genome shotgun (WGS) entry which is preliminary data.</text>
</comment>
<dbReference type="InterPro" id="IPR036390">
    <property type="entry name" value="WH_DNA-bd_sf"/>
</dbReference>
<dbReference type="Proteomes" id="UP000295023">
    <property type="component" value="Unassembled WGS sequence"/>
</dbReference>
<dbReference type="SUPFAM" id="SSF46785">
    <property type="entry name" value="Winged helix' DNA-binding domain"/>
    <property type="match status" value="1"/>
</dbReference>
<evidence type="ECO:0000256" key="1">
    <source>
        <dbReference type="ARBA" id="ARBA00023015"/>
    </source>
</evidence>
<dbReference type="OrthoDB" id="7260290at2"/>
<dbReference type="PROSITE" id="PS50949">
    <property type="entry name" value="HTH_GNTR"/>
    <property type="match status" value="1"/>
</dbReference>
<dbReference type="InterPro" id="IPR008920">
    <property type="entry name" value="TF_FadR/GntR_C"/>
</dbReference>
<dbReference type="Pfam" id="PF07729">
    <property type="entry name" value="FCD"/>
    <property type="match status" value="1"/>
</dbReference>
<dbReference type="Gene3D" id="1.10.10.10">
    <property type="entry name" value="Winged helix-like DNA-binding domain superfamily/Winged helix DNA-binding domain"/>
    <property type="match status" value="1"/>
</dbReference>
<evidence type="ECO:0000313" key="6">
    <source>
        <dbReference type="Proteomes" id="UP000295023"/>
    </source>
</evidence>
<dbReference type="InterPro" id="IPR036388">
    <property type="entry name" value="WH-like_DNA-bd_sf"/>
</dbReference>
<keyword evidence="2" id="KW-0238">DNA-binding</keyword>
<dbReference type="PANTHER" id="PTHR43537:SF24">
    <property type="entry name" value="GLUCONATE OPERON TRANSCRIPTIONAL REPRESSOR"/>
    <property type="match status" value="1"/>
</dbReference>
<feature type="domain" description="HTH gntR-type" evidence="4">
    <location>
        <begin position="53"/>
        <end position="120"/>
    </location>
</feature>
<accession>A0A4R4D5Y1</accession>
<evidence type="ECO:0000256" key="3">
    <source>
        <dbReference type="ARBA" id="ARBA00023163"/>
    </source>
</evidence>
<reference evidence="5 6" key="1">
    <citation type="submission" date="2019-03" db="EMBL/GenBank/DDBJ databases">
        <title>Paracraurococcus aquatilis NE82 genome sequence.</title>
        <authorList>
            <person name="Zhao Y."/>
            <person name="Du Z."/>
        </authorList>
    </citation>
    <scope>NUCLEOTIDE SEQUENCE [LARGE SCALE GENOMIC DNA]</scope>
    <source>
        <strain evidence="5 6">NE82</strain>
    </source>
</reference>
<name>A0A4R4D5Y1_9PROT</name>
<dbReference type="GO" id="GO:0003700">
    <property type="term" value="F:DNA-binding transcription factor activity"/>
    <property type="evidence" value="ECO:0007669"/>
    <property type="project" value="InterPro"/>
</dbReference>
<evidence type="ECO:0000313" key="5">
    <source>
        <dbReference type="EMBL" id="TCZ52964.1"/>
    </source>
</evidence>
<dbReference type="PANTHER" id="PTHR43537">
    <property type="entry name" value="TRANSCRIPTIONAL REGULATOR, GNTR FAMILY"/>
    <property type="match status" value="1"/>
</dbReference>
<dbReference type="Gene3D" id="1.20.120.530">
    <property type="entry name" value="GntR ligand-binding domain-like"/>
    <property type="match status" value="1"/>
</dbReference>
<keyword evidence="1" id="KW-0805">Transcription regulation</keyword>
<gene>
    <name evidence="5" type="ORF">EXY23_25410</name>
</gene>
<dbReference type="InterPro" id="IPR011711">
    <property type="entry name" value="GntR_C"/>
</dbReference>
<dbReference type="SUPFAM" id="SSF48008">
    <property type="entry name" value="GntR ligand-binding domain-like"/>
    <property type="match status" value="1"/>
</dbReference>
<protein>
    <submittedName>
        <fullName evidence="5">GntR family transcriptional regulator</fullName>
    </submittedName>
</protein>
<proteinExistence type="predicted"/>
<sequence length="267" mass="28087">MTSLPMPSAGMAAIRWVRMGGSFPEVYSGMQRGMEEQTPNRVRPAPRPEAPRESLAQAAYAALKASLLENLLPPGHEATEQAIADQLGMSRTPVHEAVLRLQHEGFLRVLSRRGVRVLPIDPVDLAETYDVLIALEGAAAALLAGRGPAASATVAGMAAATEAMERARAAGDRKAWAAEDDRFHRLLLQGSGNAKLARLAQTAADQAQRARSATAALRADPGVSAAEHGAILAALRTGRAEAARAAVAAHRRRASEEILRVLGAVPA</sequence>
<keyword evidence="6" id="KW-1185">Reference proteome</keyword>
<evidence type="ECO:0000259" key="4">
    <source>
        <dbReference type="PROSITE" id="PS50949"/>
    </source>
</evidence>
<dbReference type="Pfam" id="PF00392">
    <property type="entry name" value="GntR"/>
    <property type="match status" value="1"/>
</dbReference>
<dbReference type="AlphaFoldDB" id="A0A4R4D5Y1"/>
<dbReference type="GO" id="GO:0003677">
    <property type="term" value="F:DNA binding"/>
    <property type="evidence" value="ECO:0007669"/>
    <property type="project" value="UniProtKB-KW"/>
</dbReference>
<evidence type="ECO:0000256" key="2">
    <source>
        <dbReference type="ARBA" id="ARBA00023125"/>
    </source>
</evidence>
<dbReference type="SMART" id="SM00895">
    <property type="entry name" value="FCD"/>
    <property type="match status" value="1"/>
</dbReference>
<dbReference type="SMART" id="SM00345">
    <property type="entry name" value="HTH_GNTR"/>
    <property type="match status" value="1"/>
</dbReference>
<dbReference type="EMBL" id="SKBM01000043">
    <property type="protein sequence ID" value="TCZ52964.1"/>
    <property type="molecule type" value="Genomic_DNA"/>
</dbReference>
<dbReference type="InterPro" id="IPR000524">
    <property type="entry name" value="Tscrpt_reg_HTH_GntR"/>
</dbReference>
<organism evidence="5 6">
    <name type="scientific">Roseicella aquatilis</name>
    <dbReference type="NCBI Taxonomy" id="2527868"/>
    <lineage>
        <taxon>Bacteria</taxon>
        <taxon>Pseudomonadati</taxon>
        <taxon>Pseudomonadota</taxon>
        <taxon>Alphaproteobacteria</taxon>
        <taxon>Acetobacterales</taxon>
        <taxon>Roseomonadaceae</taxon>
        <taxon>Roseicella</taxon>
    </lineage>
</organism>